<sequence length="91" mass="9947">MALCISFPSVMTYESVGVLQILLRHIVVPIAFAPTISNKDVDVRRVYLICPAGFVISKYCSSDCDGQGSLVHQGDSASMPSTRTAEERWLP</sequence>
<reference evidence="2" key="1">
    <citation type="submission" date="2020-05" db="EMBL/GenBank/DDBJ databases">
        <title>WGS assembly of Panicum virgatum.</title>
        <authorList>
            <person name="Lovell J.T."/>
            <person name="Jenkins J."/>
            <person name="Shu S."/>
            <person name="Juenger T.E."/>
            <person name="Schmutz J."/>
        </authorList>
    </citation>
    <scope>NUCLEOTIDE SEQUENCE</scope>
    <source>
        <strain evidence="2">AP13</strain>
    </source>
</reference>
<comment type="caution">
    <text evidence="2">The sequence shown here is derived from an EMBL/GenBank/DDBJ whole genome shotgun (WGS) entry which is preliminary data.</text>
</comment>
<gene>
    <name evidence="2" type="ORF">PVAP13_4KG364376</name>
</gene>
<proteinExistence type="predicted"/>
<organism evidence="2 3">
    <name type="scientific">Panicum virgatum</name>
    <name type="common">Blackwell switchgrass</name>
    <dbReference type="NCBI Taxonomy" id="38727"/>
    <lineage>
        <taxon>Eukaryota</taxon>
        <taxon>Viridiplantae</taxon>
        <taxon>Streptophyta</taxon>
        <taxon>Embryophyta</taxon>
        <taxon>Tracheophyta</taxon>
        <taxon>Spermatophyta</taxon>
        <taxon>Magnoliopsida</taxon>
        <taxon>Liliopsida</taxon>
        <taxon>Poales</taxon>
        <taxon>Poaceae</taxon>
        <taxon>PACMAD clade</taxon>
        <taxon>Panicoideae</taxon>
        <taxon>Panicodae</taxon>
        <taxon>Paniceae</taxon>
        <taxon>Panicinae</taxon>
        <taxon>Panicum</taxon>
        <taxon>Panicum sect. Hiantes</taxon>
    </lineage>
</organism>
<evidence type="ECO:0000256" key="1">
    <source>
        <dbReference type="SAM" id="MobiDB-lite"/>
    </source>
</evidence>
<accession>A0A8T0TXM8</accession>
<dbReference type="Proteomes" id="UP000823388">
    <property type="component" value="Chromosome 4K"/>
</dbReference>
<dbReference type="EMBL" id="CM029043">
    <property type="protein sequence ID" value="KAG2613434.1"/>
    <property type="molecule type" value="Genomic_DNA"/>
</dbReference>
<evidence type="ECO:0000313" key="3">
    <source>
        <dbReference type="Proteomes" id="UP000823388"/>
    </source>
</evidence>
<name>A0A8T0TXM8_PANVG</name>
<feature type="region of interest" description="Disordered" evidence="1">
    <location>
        <begin position="70"/>
        <end position="91"/>
    </location>
</feature>
<keyword evidence="3" id="KW-1185">Reference proteome</keyword>
<dbReference type="AlphaFoldDB" id="A0A8T0TXM8"/>
<evidence type="ECO:0000313" key="2">
    <source>
        <dbReference type="EMBL" id="KAG2613434.1"/>
    </source>
</evidence>
<protein>
    <submittedName>
        <fullName evidence="2">Uncharacterized protein</fullName>
    </submittedName>
</protein>